<feature type="transmembrane region" description="Helical" evidence="1">
    <location>
        <begin position="7"/>
        <end position="28"/>
    </location>
</feature>
<accession>A0A916Z190</accession>
<keyword evidence="1" id="KW-0812">Transmembrane</keyword>
<feature type="transmembrane region" description="Helical" evidence="1">
    <location>
        <begin position="58"/>
        <end position="80"/>
    </location>
</feature>
<evidence type="ECO:0000256" key="1">
    <source>
        <dbReference type="SAM" id="Phobius"/>
    </source>
</evidence>
<feature type="transmembrane region" description="Helical" evidence="1">
    <location>
        <begin position="112"/>
        <end position="130"/>
    </location>
</feature>
<proteinExistence type="predicted"/>
<sequence>MSKNQYTVGFLFLFAGVVILLGKLGLFAFIGTNFWPLFVLIPGILLHVLFFGRLLPTFVLVPGAILSISALIFFFCIAFGWDNMQYLWPLFILGAAVGLYEFHLFEMTHPKFPLTLAITLALIAVSFFVIMAFWGWGLYIVAAGLIAIGAWLVAGRKTRW</sequence>
<protein>
    <recommendedName>
        <fullName evidence="4">DUF5668 domain-containing protein</fullName>
    </recommendedName>
</protein>
<name>A0A916Z190_9BACL</name>
<dbReference type="AlphaFoldDB" id="A0A916Z190"/>
<dbReference type="EMBL" id="BMHP01000002">
    <property type="protein sequence ID" value="GGD71224.1"/>
    <property type="molecule type" value="Genomic_DNA"/>
</dbReference>
<dbReference type="Proteomes" id="UP000612456">
    <property type="component" value="Unassembled WGS sequence"/>
</dbReference>
<gene>
    <name evidence="2" type="ORF">GCM10010911_31400</name>
</gene>
<reference evidence="2" key="2">
    <citation type="submission" date="2020-09" db="EMBL/GenBank/DDBJ databases">
        <authorList>
            <person name="Sun Q."/>
            <person name="Zhou Y."/>
        </authorList>
    </citation>
    <scope>NUCLEOTIDE SEQUENCE</scope>
    <source>
        <strain evidence="2">CGMCC 1.15178</strain>
    </source>
</reference>
<keyword evidence="3" id="KW-1185">Reference proteome</keyword>
<feature type="transmembrane region" description="Helical" evidence="1">
    <location>
        <begin position="34"/>
        <end position="51"/>
    </location>
</feature>
<reference evidence="2" key="1">
    <citation type="journal article" date="2014" name="Int. J. Syst. Evol. Microbiol.">
        <title>Complete genome sequence of Corynebacterium casei LMG S-19264T (=DSM 44701T), isolated from a smear-ripened cheese.</title>
        <authorList>
            <consortium name="US DOE Joint Genome Institute (JGI-PGF)"/>
            <person name="Walter F."/>
            <person name="Albersmeier A."/>
            <person name="Kalinowski J."/>
            <person name="Ruckert C."/>
        </authorList>
    </citation>
    <scope>NUCLEOTIDE SEQUENCE</scope>
    <source>
        <strain evidence="2">CGMCC 1.15178</strain>
    </source>
</reference>
<keyword evidence="1" id="KW-0472">Membrane</keyword>
<organism evidence="2 3">
    <name type="scientific">Paenibacillus nasutitermitis</name>
    <dbReference type="NCBI Taxonomy" id="1652958"/>
    <lineage>
        <taxon>Bacteria</taxon>
        <taxon>Bacillati</taxon>
        <taxon>Bacillota</taxon>
        <taxon>Bacilli</taxon>
        <taxon>Bacillales</taxon>
        <taxon>Paenibacillaceae</taxon>
        <taxon>Paenibacillus</taxon>
    </lineage>
</organism>
<evidence type="ECO:0008006" key="4">
    <source>
        <dbReference type="Google" id="ProtNLM"/>
    </source>
</evidence>
<evidence type="ECO:0000313" key="3">
    <source>
        <dbReference type="Proteomes" id="UP000612456"/>
    </source>
</evidence>
<comment type="caution">
    <text evidence="2">The sequence shown here is derived from an EMBL/GenBank/DDBJ whole genome shotgun (WGS) entry which is preliminary data.</text>
</comment>
<evidence type="ECO:0000313" key="2">
    <source>
        <dbReference type="EMBL" id="GGD71224.1"/>
    </source>
</evidence>
<keyword evidence="1" id="KW-1133">Transmembrane helix</keyword>
<dbReference type="RefSeq" id="WP_188992872.1">
    <property type="nucleotide sequence ID" value="NZ_BMHP01000002.1"/>
</dbReference>
<feature type="transmembrane region" description="Helical" evidence="1">
    <location>
        <begin position="86"/>
        <end position="105"/>
    </location>
</feature>
<feature type="transmembrane region" description="Helical" evidence="1">
    <location>
        <begin position="136"/>
        <end position="154"/>
    </location>
</feature>